<name>A0ABY4CFI9_9BACL</name>
<sequence>MFIWDSWNQEHIARHDVESYEAEEAMTDPDRVKVNTHGVGEGKRGLNW</sequence>
<gene>
    <name evidence="1" type="ORF">LSG31_14090</name>
</gene>
<evidence type="ECO:0000313" key="2">
    <source>
        <dbReference type="Proteomes" id="UP000830167"/>
    </source>
</evidence>
<dbReference type="Proteomes" id="UP000830167">
    <property type="component" value="Chromosome"/>
</dbReference>
<organism evidence="1 2">
    <name type="scientific">Fodinisporobacter ferrooxydans</name>
    <dbReference type="NCBI Taxonomy" id="2901836"/>
    <lineage>
        <taxon>Bacteria</taxon>
        <taxon>Bacillati</taxon>
        <taxon>Bacillota</taxon>
        <taxon>Bacilli</taxon>
        <taxon>Bacillales</taxon>
        <taxon>Alicyclobacillaceae</taxon>
        <taxon>Fodinisporobacter</taxon>
    </lineage>
</organism>
<dbReference type="RefSeq" id="WP_347435737.1">
    <property type="nucleotide sequence ID" value="NZ_CP089291.1"/>
</dbReference>
<protein>
    <submittedName>
        <fullName evidence="1">Uncharacterized protein</fullName>
    </submittedName>
</protein>
<dbReference type="EMBL" id="CP089291">
    <property type="protein sequence ID" value="UOF89054.1"/>
    <property type="molecule type" value="Genomic_DNA"/>
</dbReference>
<evidence type="ECO:0000313" key="1">
    <source>
        <dbReference type="EMBL" id="UOF89054.1"/>
    </source>
</evidence>
<reference evidence="1" key="1">
    <citation type="submission" date="2021-12" db="EMBL/GenBank/DDBJ databases">
        <title>Alicyclobacillaceae gen. nov., sp. nov., isolated from chalcocite enrichment system.</title>
        <authorList>
            <person name="Jiang Z."/>
        </authorList>
    </citation>
    <scope>NUCLEOTIDE SEQUENCE</scope>
    <source>
        <strain evidence="1">MYW30-H2</strain>
    </source>
</reference>
<proteinExistence type="predicted"/>
<accession>A0ABY4CFI9</accession>
<keyword evidence="2" id="KW-1185">Reference proteome</keyword>